<dbReference type="STRING" id="1294142.CINTURNW_0281"/>
<comment type="caution">
    <text evidence="2">The sequence shown here is derived from an EMBL/GenBank/DDBJ whole genome shotgun (WGS) entry which is preliminary data.</text>
</comment>
<organism evidence="2 3">
    <name type="scientific">Clostridium intestinale URNW</name>
    <dbReference type="NCBI Taxonomy" id="1294142"/>
    <lineage>
        <taxon>Bacteria</taxon>
        <taxon>Bacillati</taxon>
        <taxon>Bacillota</taxon>
        <taxon>Clostridia</taxon>
        <taxon>Eubacteriales</taxon>
        <taxon>Clostridiaceae</taxon>
        <taxon>Clostridium</taxon>
    </lineage>
</organism>
<evidence type="ECO:0000313" key="3">
    <source>
        <dbReference type="Proteomes" id="UP000016721"/>
    </source>
</evidence>
<keyword evidence="1" id="KW-1133">Transmembrane helix</keyword>
<feature type="transmembrane region" description="Helical" evidence="1">
    <location>
        <begin position="12"/>
        <end position="33"/>
    </location>
</feature>
<dbReference type="Pfam" id="PF07963">
    <property type="entry name" value="N_methyl"/>
    <property type="match status" value="1"/>
</dbReference>
<dbReference type="HOGENOM" id="CLU_1599853_0_0_9"/>
<dbReference type="RefSeq" id="WP_021800368.1">
    <property type="nucleotide sequence ID" value="NZ_KI273145.1"/>
</dbReference>
<proteinExistence type="predicted"/>
<evidence type="ECO:0000256" key="1">
    <source>
        <dbReference type="SAM" id="Phobius"/>
    </source>
</evidence>
<accession>U2NU29</accession>
<evidence type="ECO:0000313" key="2">
    <source>
        <dbReference type="EMBL" id="ERK32386.1"/>
    </source>
</evidence>
<keyword evidence="3" id="KW-1185">Reference proteome</keyword>
<name>U2NU29_9CLOT</name>
<dbReference type="EMBL" id="APJA01000004">
    <property type="protein sequence ID" value="ERK32386.1"/>
    <property type="molecule type" value="Genomic_DNA"/>
</dbReference>
<dbReference type="PATRIC" id="fig|1294142.3.peg.280"/>
<keyword evidence="1" id="KW-0812">Transmembrane</keyword>
<dbReference type="AlphaFoldDB" id="U2NU29"/>
<dbReference type="Proteomes" id="UP000016721">
    <property type="component" value="Unassembled WGS sequence"/>
</dbReference>
<dbReference type="InterPro" id="IPR012902">
    <property type="entry name" value="N_methyl_site"/>
</dbReference>
<evidence type="ECO:0008006" key="4">
    <source>
        <dbReference type="Google" id="ProtNLM"/>
    </source>
</evidence>
<sequence length="166" mass="18727">MNIKKNKKGFTLIEVIAVIAILSITLTLTYTLFNNTYTVFNKQEKESILIDEARNFSSILESDIKLAYEVETNIAIPASYGISNTAIGLTKIKNDVGDEFIYTREGSEIVKYKILSGTATKIATLANYIVDVQLSLIGEKSYKLYIKINSKDIETYFETVITRRMV</sequence>
<dbReference type="PROSITE" id="PS00409">
    <property type="entry name" value="PROKAR_NTER_METHYL"/>
    <property type="match status" value="1"/>
</dbReference>
<protein>
    <recommendedName>
        <fullName evidence="4">Prepilin-type N-terminal cleavage/methylation domain-containing protein</fullName>
    </recommendedName>
</protein>
<keyword evidence="1" id="KW-0472">Membrane</keyword>
<reference evidence="2 3" key="1">
    <citation type="journal article" date="2013" name="Genome Announc.">
        <title>Draft Genome Sequence of the Hydrogen- and Ethanol-Producing Bacterium Clostridium intestinale Strain URNW.</title>
        <authorList>
            <person name="Lal S."/>
            <person name="Ramachandran U."/>
            <person name="Zhang X."/>
            <person name="Sparling R."/>
            <person name="Levin D.B."/>
        </authorList>
    </citation>
    <scope>NUCLEOTIDE SEQUENCE [LARGE SCALE GENOMIC DNA]</scope>
    <source>
        <strain evidence="2 3">URNW</strain>
    </source>
</reference>
<dbReference type="NCBIfam" id="TIGR02532">
    <property type="entry name" value="IV_pilin_GFxxxE"/>
    <property type="match status" value="1"/>
</dbReference>
<gene>
    <name evidence="2" type="ORF">CINTURNW_0281</name>
</gene>